<evidence type="ECO:0000313" key="5">
    <source>
        <dbReference type="EMBL" id="CAD9681065.1"/>
    </source>
</evidence>
<dbReference type="Pfam" id="PF00004">
    <property type="entry name" value="AAA"/>
    <property type="match status" value="2"/>
</dbReference>
<dbReference type="PANTHER" id="PTHR23077">
    <property type="entry name" value="AAA-FAMILY ATPASE"/>
    <property type="match status" value="1"/>
</dbReference>
<organism evidence="6">
    <name type="scientific">Mucochytrium quahogii</name>
    <dbReference type="NCBI Taxonomy" id="96639"/>
    <lineage>
        <taxon>Eukaryota</taxon>
        <taxon>Sar</taxon>
        <taxon>Stramenopiles</taxon>
        <taxon>Bigyra</taxon>
        <taxon>Labyrinthulomycetes</taxon>
        <taxon>Thraustochytrida</taxon>
        <taxon>Thraustochytriidae</taxon>
        <taxon>Mucochytrium</taxon>
    </lineage>
</organism>
<dbReference type="InterPro" id="IPR041569">
    <property type="entry name" value="AAA_lid_3"/>
</dbReference>
<dbReference type="AlphaFoldDB" id="A0A7S2WD52"/>
<keyword evidence="2" id="KW-0067">ATP-binding</keyword>
<dbReference type="CDD" id="cd19511">
    <property type="entry name" value="RecA-like_CDC48_r2-like"/>
    <property type="match status" value="1"/>
</dbReference>
<accession>A0A7S2WD52</accession>
<dbReference type="Pfam" id="PF17862">
    <property type="entry name" value="AAA_lid_3"/>
    <property type="match status" value="2"/>
</dbReference>
<reference evidence="6" key="1">
    <citation type="submission" date="2021-01" db="EMBL/GenBank/DDBJ databases">
        <authorList>
            <person name="Corre E."/>
            <person name="Pelletier E."/>
            <person name="Niang G."/>
            <person name="Scheremetjew M."/>
            <person name="Finn R."/>
            <person name="Kale V."/>
            <person name="Holt S."/>
            <person name="Cochrane G."/>
            <person name="Meng A."/>
            <person name="Brown T."/>
            <person name="Cohen L."/>
        </authorList>
    </citation>
    <scope>NUCLEOTIDE SEQUENCE</scope>
    <source>
        <strain evidence="6">NY070348D</strain>
    </source>
</reference>
<dbReference type="SUPFAM" id="SSF52540">
    <property type="entry name" value="P-loop containing nucleoside triphosphate hydrolases"/>
    <property type="match status" value="2"/>
</dbReference>
<dbReference type="GO" id="GO:0016887">
    <property type="term" value="F:ATP hydrolysis activity"/>
    <property type="evidence" value="ECO:0007669"/>
    <property type="project" value="InterPro"/>
</dbReference>
<dbReference type="InterPro" id="IPR003960">
    <property type="entry name" value="ATPase_AAA_CS"/>
</dbReference>
<evidence type="ECO:0000256" key="3">
    <source>
        <dbReference type="SAM" id="MobiDB-lite"/>
    </source>
</evidence>
<feature type="domain" description="AAA+ ATPase" evidence="4">
    <location>
        <begin position="280"/>
        <end position="419"/>
    </location>
</feature>
<sequence length="772" mass="84549">MRSSEKKKRKNKRRDKRLSLESGGDAARVQDAEVDALEQALLGLGLGESSAPEVGCGSVDGLQVMPKAAATRREHVQRNRVLLGNEEFAKLAVGQGGMVFVSGGKSDARSLATVWVLDSLRTGQVQLSSSLLDIFEAGERVDISRIDEGCVTPCRHVHVRLTGVDRWSQTAALKVCRDAKVVRYMRMLLANEYAVKGTIFGIMLNGYFCNLVVEDTRCQGVGLLAKDVEIYIVNAGVAQQGGPSGDSVKFKLVGGLRGQIKEVMDVVELGLCEPKEGLRVPRGVLLFGPPGTGKTLIARSVGTEFGANIYVLNGAEIINKYVGHGERKINEMFSCARENQPAMIFIDEIDALCPARSTGGGDDQIHNRIVALLLRQIDELHNDSMKVVVLGATNRVNAIDLALRRPGRFDREIEIGIPNEQDRVEILKVHLAETPHTLATADISSFASTLHGFVGADIMALCREACWKALRRHKGSDMSLCYEDLVESRSVITPSALRELTVEVPHTRWDDVGGQETVKQQLKEAVEWPLQHPEAFERMGIRPPQGVLLFGPPGCSKTLLAKAIATEGHMNFIAIKGPELFNKWVGESEKAVHELFRKARMAEPSVIFFDEIDALAGSRGSSSNQGAGGVADRVLSQMLTEMDGIGERKRVVVVAATNRPDIVDPALLRPGRLDRKIYVPPPDSRARLEILKIHTKSTPLGPDVNLESLSETTTKGFSGAEIASLCREAAMYALQQNMDATQVTHEHFEFAACKIQPQITQEMLKFYQELLK</sequence>
<dbReference type="GO" id="GO:0005737">
    <property type="term" value="C:cytoplasm"/>
    <property type="evidence" value="ECO:0007669"/>
    <property type="project" value="TreeGrafter"/>
</dbReference>
<dbReference type="PANTHER" id="PTHR23077:SF27">
    <property type="entry name" value="ATPASE FAMILY GENE 2 PROTEIN HOMOLOG A"/>
    <property type="match status" value="1"/>
</dbReference>
<dbReference type="SMART" id="SM00382">
    <property type="entry name" value="AAA"/>
    <property type="match status" value="2"/>
</dbReference>
<dbReference type="InterPro" id="IPR003593">
    <property type="entry name" value="AAA+_ATPase"/>
</dbReference>
<keyword evidence="1" id="KW-0547">Nucleotide-binding</keyword>
<evidence type="ECO:0000256" key="1">
    <source>
        <dbReference type="ARBA" id="ARBA00022741"/>
    </source>
</evidence>
<name>A0A7S2WD52_9STRA</name>
<feature type="region of interest" description="Disordered" evidence="3">
    <location>
        <begin position="1"/>
        <end position="25"/>
    </location>
</feature>
<proteinExistence type="predicted"/>
<dbReference type="Gene3D" id="1.10.8.60">
    <property type="match status" value="2"/>
</dbReference>
<dbReference type="EMBL" id="HBHK01011422">
    <property type="protein sequence ID" value="CAD9681065.1"/>
    <property type="molecule type" value="Transcribed_RNA"/>
</dbReference>
<feature type="compositionally biased region" description="Basic residues" evidence="3">
    <location>
        <begin position="1"/>
        <end position="16"/>
    </location>
</feature>
<feature type="domain" description="AAA+ ATPase" evidence="4">
    <location>
        <begin position="543"/>
        <end position="683"/>
    </location>
</feature>
<gene>
    <name evidence="5" type="ORF">QSP1433_LOCUS7141</name>
    <name evidence="6" type="ORF">QSP1433_LOCUS7142</name>
</gene>
<dbReference type="PROSITE" id="PS00674">
    <property type="entry name" value="AAA"/>
    <property type="match status" value="2"/>
</dbReference>
<evidence type="ECO:0000256" key="2">
    <source>
        <dbReference type="ARBA" id="ARBA00022840"/>
    </source>
</evidence>
<evidence type="ECO:0000313" key="6">
    <source>
        <dbReference type="EMBL" id="CAD9681066.1"/>
    </source>
</evidence>
<evidence type="ECO:0000259" key="4">
    <source>
        <dbReference type="SMART" id="SM00382"/>
    </source>
</evidence>
<dbReference type="GO" id="GO:0005524">
    <property type="term" value="F:ATP binding"/>
    <property type="evidence" value="ECO:0007669"/>
    <property type="project" value="UniProtKB-KW"/>
</dbReference>
<dbReference type="InterPro" id="IPR027417">
    <property type="entry name" value="P-loop_NTPase"/>
</dbReference>
<protein>
    <recommendedName>
        <fullName evidence="4">AAA+ ATPase domain-containing protein</fullName>
    </recommendedName>
</protein>
<dbReference type="FunFam" id="1.10.8.60:FF:000038">
    <property type="entry name" value="spermatogenesis-associated protein 5-like protein 1"/>
    <property type="match status" value="1"/>
</dbReference>
<dbReference type="EMBL" id="HBHK01011423">
    <property type="protein sequence ID" value="CAD9681066.1"/>
    <property type="molecule type" value="Transcribed_RNA"/>
</dbReference>
<dbReference type="Gene3D" id="3.40.50.300">
    <property type="entry name" value="P-loop containing nucleotide triphosphate hydrolases"/>
    <property type="match status" value="2"/>
</dbReference>
<dbReference type="FunFam" id="3.40.50.300:FF:000012">
    <property type="entry name" value="Transitional endoplasmic reticulum ATPase"/>
    <property type="match status" value="1"/>
</dbReference>
<dbReference type="FunFam" id="3.40.50.300:FF:000661">
    <property type="entry name" value="calmodulin-interacting protein 111 isoform X1"/>
    <property type="match status" value="1"/>
</dbReference>
<dbReference type="InterPro" id="IPR003959">
    <property type="entry name" value="ATPase_AAA_core"/>
</dbReference>
<dbReference type="InterPro" id="IPR050168">
    <property type="entry name" value="AAA_ATPase_domain"/>
</dbReference>